<dbReference type="SUPFAM" id="SSF82199">
    <property type="entry name" value="SET domain"/>
    <property type="match status" value="1"/>
</dbReference>
<organism evidence="2 3">
    <name type="scientific">Ziziphus jujuba</name>
    <name type="common">Chinese jujube</name>
    <name type="synonym">Ziziphus sativa</name>
    <dbReference type="NCBI Taxonomy" id="326968"/>
    <lineage>
        <taxon>Eukaryota</taxon>
        <taxon>Viridiplantae</taxon>
        <taxon>Streptophyta</taxon>
        <taxon>Embryophyta</taxon>
        <taxon>Tracheophyta</taxon>
        <taxon>Spermatophyta</taxon>
        <taxon>Magnoliopsida</taxon>
        <taxon>eudicotyledons</taxon>
        <taxon>Gunneridae</taxon>
        <taxon>Pentapetalae</taxon>
        <taxon>rosids</taxon>
        <taxon>fabids</taxon>
        <taxon>Rosales</taxon>
        <taxon>Rhamnaceae</taxon>
        <taxon>Paliureae</taxon>
        <taxon>Ziziphus</taxon>
    </lineage>
</organism>
<dbReference type="GeneID" id="107414076"/>
<dbReference type="KEGG" id="zju:107414076"/>
<dbReference type="InterPro" id="IPR001214">
    <property type="entry name" value="SET_dom"/>
</dbReference>
<dbReference type="PROSITE" id="PS50280">
    <property type="entry name" value="SET"/>
    <property type="match status" value="1"/>
</dbReference>
<name>A0A6P6G0F4_ZIZJJ</name>
<evidence type="ECO:0000259" key="1">
    <source>
        <dbReference type="PROSITE" id="PS50280"/>
    </source>
</evidence>
<reference evidence="3" key="1">
    <citation type="submission" date="2025-08" db="UniProtKB">
        <authorList>
            <consortium name="RefSeq"/>
        </authorList>
    </citation>
    <scope>IDENTIFICATION</scope>
    <source>
        <tissue evidence="3">Seedling</tissue>
    </source>
</reference>
<keyword evidence="2" id="KW-1185">Reference proteome</keyword>
<sequence length="787" mass="87987">METLKSAVPETLKRMIGESTPSDLPLTCSSLLDFLLQFNPFHHMVEDLAEPERGLCGKNKDEALKLKKKGNQFFLAGDCANALASYSQALRVAPMDADDMDKNLVATLYMNRASVFHKMNLLAECLRDCDRALQISPSYAKAWYRRGRANASLGNYEDAIHDLNVAKIVESSLSGKRQIESELKTILDGYNNTINSPAQHTEDTLNILDESHQIELQCVTTPDKGRGMASKNDIPPASLIHTEEPFAAIILKQCRETHCHYCFNELSADKVPCTSCSIPLYCSKYCQLQAGGVSFQHNPKNHDIQENLSSNLEKHVAKVTLVADSERDTKQIPEHKHECQGVNWPAILPPEIVLAGRLLVKSIIERGGSLDNANFRQIVDLSHHYSTMPPESKLELHIYSIVLLSCLRYFKGFELKINGFSIEQVVILVSQIRVNSMTIVRMNSNEDHGLEHQFRKFSSGALTSNVEQVKVAQAIYETGSLFNHSCQPKIHVYFLSRTLFIRATEFVAAGCPLELSYGPQVGQWGCKDRIRFLEDEYSFRCHCSVCSELNLSDLVLNAFHCVKQNCSGIVFDSCVLNHEKQKIKHYPSIASTSRLEPHLKVDNFINDAIHYGGQDTFLNSLSSVNPGYCLKCGSYRDIESSSAAVSKAWKPIRRLRDALGSEDVSGTTLSDALKCLDLLRSTLHAYNKSIAEVEDSLAQAFCLAGDTPRAMAHCKASIEILEKLYNPNHIVIGYELVKLASIQLSSGESTAVDTINRVGEIFSRYYGSQADIIFPYLQFLRRQTQKL</sequence>
<feature type="domain" description="SET" evidence="1">
    <location>
        <begin position="214"/>
        <end position="518"/>
    </location>
</feature>
<dbReference type="AlphaFoldDB" id="A0A6P6G0F4"/>
<dbReference type="InParanoid" id="A0A6P6G0F4"/>
<dbReference type="Proteomes" id="UP001652623">
    <property type="component" value="Chromosome 8"/>
</dbReference>
<evidence type="ECO:0000313" key="2">
    <source>
        <dbReference type="Proteomes" id="UP001652623"/>
    </source>
</evidence>
<dbReference type="PANTHER" id="PTHR47337">
    <property type="entry name" value="TETRATRICOPEPTIDE REPEAT (TPR)-LIKE SUPERFAMILY PROTEIN"/>
    <property type="match status" value="1"/>
</dbReference>
<gene>
    <name evidence="3" type="primary">LOC107414076</name>
</gene>
<dbReference type="FunCoup" id="A0A6P6G0F4">
    <property type="interactions" value="2031"/>
</dbReference>
<dbReference type="InterPro" id="IPR019734">
    <property type="entry name" value="TPR_rpt"/>
</dbReference>
<evidence type="ECO:0000313" key="3">
    <source>
        <dbReference type="RefSeq" id="XP_024927604.3"/>
    </source>
</evidence>
<dbReference type="SMART" id="SM00028">
    <property type="entry name" value="TPR"/>
    <property type="match status" value="4"/>
</dbReference>
<protein>
    <submittedName>
        <fullName evidence="3">Uncharacterized protein LOC107414076</fullName>
    </submittedName>
</protein>
<dbReference type="InterPro" id="IPR046341">
    <property type="entry name" value="SET_dom_sf"/>
</dbReference>
<dbReference type="PANTHER" id="PTHR47337:SF1">
    <property type="entry name" value="TETRATRICOPEPTIDE REPEAT (TPR)-LIKE SUPERFAMILY PROTEIN"/>
    <property type="match status" value="1"/>
</dbReference>
<dbReference type="Gene3D" id="1.25.40.10">
    <property type="entry name" value="Tetratricopeptide repeat domain"/>
    <property type="match status" value="2"/>
</dbReference>
<dbReference type="InterPro" id="IPR011990">
    <property type="entry name" value="TPR-like_helical_dom_sf"/>
</dbReference>
<dbReference type="Gene3D" id="2.170.270.10">
    <property type="entry name" value="SET domain"/>
    <property type="match status" value="1"/>
</dbReference>
<accession>A0A6P6G0F4</accession>
<proteinExistence type="predicted"/>
<dbReference type="SUPFAM" id="SSF48452">
    <property type="entry name" value="TPR-like"/>
    <property type="match status" value="1"/>
</dbReference>
<dbReference type="RefSeq" id="XP_024927604.3">
    <property type="nucleotide sequence ID" value="XM_025071836.3"/>
</dbReference>